<dbReference type="InterPro" id="IPR027417">
    <property type="entry name" value="P-loop_NTPase"/>
</dbReference>
<dbReference type="Pfam" id="PF07728">
    <property type="entry name" value="AAA_5"/>
    <property type="match status" value="1"/>
</dbReference>
<reference evidence="2 3" key="2">
    <citation type="submission" date="2016-08" db="EMBL/GenBank/DDBJ databases">
        <title>Pervasive Adenine N6-methylation of Active Genes in Fungi.</title>
        <authorList>
            <consortium name="DOE Joint Genome Institute"/>
            <person name="Mondo S.J."/>
            <person name="Dannebaum R.O."/>
            <person name="Kuo R.C."/>
            <person name="Labutti K."/>
            <person name="Haridas S."/>
            <person name="Kuo A."/>
            <person name="Salamov A."/>
            <person name="Ahrendt S.R."/>
            <person name="Lipzen A."/>
            <person name="Sullivan W."/>
            <person name="Andreopoulos W.B."/>
            <person name="Clum A."/>
            <person name="Lindquist E."/>
            <person name="Daum C."/>
            <person name="Ramamoorthy G.K."/>
            <person name="Gryganskyi A."/>
            <person name="Culley D."/>
            <person name="Magnuson J.K."/>
            <person name="James T.Y."/>
            <person name="O'Malley M.A."/>
            <person name="Stajich J.E."/>
            <person name="Spatafora J.W."/>
            <person name="Visel A."/>
            <person name="Grigoriev I.V."/>
        </authorList>
    </citation>
    <scope>NUCLEOTIDE SEQUENCE [LARGE SCALE GENOMIC DNA]</scope>
    <source>
        <strain evidence="3">finn</strain>
    </source>
</reference>
<evidence type="ECO:0000313" key="3">
    <source>
        <dbReference type="Proteomes" id="UP000193719"/>
    </source>
</evidence>
<dbReference type="InterPro" id="IPR031248">
    <property type="entry name" value="RNF213"/>
</dbReference>
<dbReference type="Proteomes" id="UP000193719">
    <property type="component" value="Unassembled WGS sequence"/>
</dbReference>
<dbReference type="EMBL" id="MCFH01000052">
    <property type="protein sequence ID" value="ORX43503.1"/>
    <property type="molecule type" value="Genomic_DNA"/>
</dbReference>
<dbReference type="AlphaFoldDB" id="A0A1Y1UZN4"/>
<protein>
    <submittedName>
        <fullName evidence="2">p-loop containing nucleoside triphosphate hydrolase protein</fullName>
    </submittedName>
</protein>
<sequence>MKVENLNYYQIYSYIQIVSSQLELLSNSEYFKVEQLNSDISKNMKYIDEVRGYIVSSIFTITKYFITSSYDDILKNQDLAINHSMGTVDYDFVIEEVRKILSNPNIISIDNIRPSMVLFNEDGMSVTIILTGEVPQQLNIDSSNDPRYKEFNLLKTLYNSNSIKKNELDFVNFENLTTEDYLKKIERVLNINKPMEELLNIVKSYVFTKDNFFKLVLINLRLRTEIPVILLGETGCGKTSLIKIIAELKGVQLHIFNIHAGIDDDKIIKYLESEKLFSDNEKENTSNDEKTKSSNTWLFIDEFNACSSVELIAEIILKHSCKGRKLKENIKIIAACNPYRKKEKKMSKEVGLYNIYNSNNNNNLVYIVYPIPHPILNFIFNFATPKNDDIIRYINTITSETIKKLNTTQDPLNEIKKIASNSIAKAHFFIKKEFDISSVSLRELNRWSVLYQWDQQQALLKVF</sequence>
<dbReference type="OrthoDB" id="2370833at2759"/>
<dbReference type="GO" id="GO:0005524">
    <property type="term" value="F:ATP binding"/>
    <property type="evidence" value="ECO:0007669"/>
    <property type="project" value="InterPro"/>
</dbReference>
<dbReference type="GO" id="GO:0004842">
    <property type="term" value="F:ubiquitin-protein transferase activity"/>
    <property type="evidence" value="ECO:0007669"/>
    <property type="project" value="InterPro"/>
</dbReference>
<gene>
    <name evidence="2" type="ORF">BCR36DRAFT_399940</name>
</gene>
<evidence type="ECO:0000259" key="1">
    <source>
        <dbReference type="Pfam" id="PF07728"/>
    </source>
</evidence>
<dbReference type="GO" id="GO:0016887">
    <property type="term" value="F:ATP hydrolysis activity"/>
    <property type="evidence" value="ECO:0007669"/>
    <property type="project" value="InterPro"/>
</dbReference>
<keyword evidence="2" id="KW-0378">Hydrolase</keyword>
<dbReference type="PANTHER" id="PTHR22605">
    <property type="entry name" value="RZ-TYPE DOMAIN-CONTAINING PROTEIN"/>
    <property type="match status" value="1"/>
</dbReference>
<comment type="caution">
    <text evidence="2">The sequence shown here is derived from an EMBL/GenBank/DDBJ whole genome shotgun (WGS) entry which is preliminary data.</text>
</comment>
<evidence type="ECO:0000313" key="2">
    <source>
        <dbReference type="EMBL" id="ORX43503.1"/>
    </source>
</evidence>
<dbReference type="InterPro" id="IPR011704">
    <property type="entry name" value="ATPase_dyneun-rel_AAA"/>
</dbReference>
<proteinExistence type="predicted"/>
<dbReference type="CDD" id="cd00009">
    <property type="entry name" value="AAA"/>
    <property type="match status" value="1"/>
</dbReference>
<feature type="domain" description="ATPase dynein-related AAA" evidence="1">
    <location>
        <begin position="227"/>
        <end position="348"/>
    </location>
</feature>
<dbReference type="PANTHER" id="PTHR22605:SF1">
    <property type="entry name" value="RZ-TYPE DOMAIN-CONTAINING PROTEIN"/>
    <property type="match status" value="1"/>
</dbReference>
<accession>A0A1Y1UZN4</accession>
<organism evidence="2 3">
    <name type="scientific">Piromyces finnis</name>
    <dbReference type="NCBI Taxonomy" id="1754191"/>
    <lineage>
        <taxon>Eukaryota</taxon>
        <taxon>Fungi</taxon>
        <taxon>Fungi incertae sedis</taxon>
        <taxon>Chytridiomycota</taxon>
        <taxon>Chytridiomycota incertae sedis</taxon>
        <taxon>Neocallimastigomycetes</taxon>
        <taxon>Neocallimastigales</taxon>
        <taxon>Neocallimastigaceae</taxon>
        <taxon>Piromyces</taxon>
    </lineage>
</organism>
<name>A0A1Y1UZN4_9FUNG</name>
<reference evidence="2 3" key="1">
    <citation type="submission" date="2016-08" db="EMBL/GenBank/DDBJ databases">
        <title>Genomes of anaerobic fungi encode conserved fungal cellulosomes for biomass hydrolysis.</title>
        <authorList>
            <consortium name="DOE Joint Genome Institute"/>
            <person name="Haitjema C.H."/>
            <person name="Gilmore S.P."/>
            <person name="Henske J.K."/>
            <person name="Solomon K.V."/>
            <person name="De Groot R."/>
            <person name="Kuo A."/>
            <person name="Mondo S.J."/>
            <person name="Salamov A.A."/>
            <person name="Labutti K."/>
            <person name="Zhao Z."/>
            <person name="Chiniquy J."/>
            <person name="Barry K."/>
            <person name="Brewer H.M."/>
            <person name="Purvine S.O."/>
            <person name="Wright A.T."/>
            <person name="Boxma B."/>
            <person name="Van Alen T."/>
            <person name="Hackstein J.H."/>
            <person name="Baker S.E."/>
            <person name="Grigoriev I.V."/>
            <person name="O'Malley M.A."/>
        </authorList>
    </citation>
    <scope>NUCLEOTIDE SEQUENCE [LARGE SCALE GENOMIC DNA]</scope>
    <source>
        <strain evidence="3">finn</strain>
    </source>
</reference>
<dbReference type="STRING" id="1754191.A0A1Y1UZN4"/>
<dbReference type="SUPFAM" id="SSF52540">
    <property type="entry name" value="P-loop containing nucleoside triphosphate hydrolases"/>
    <property type="match status" value="1"/>
</dbReference>
<dbReference type="Gene3D" id="3.40.50.300">
    <property type="entry name" value="P-loop containing nucleotide triphosphate hydrolases"/>
    <property type="match status" value="1"/>
</dbReference>
<keyword evidence="3" id="KW-1185">Reference proteome</keyword>